<name>A0A2T0W6F5_9LACT</name>
<protein>
    <recommendedName>
        <fullName evidence="4">Zinc ribbon protein</fullName>
    </recommendedName>
</protein>
<dbReference type="EMBL" id="PVTO01000013">
    <property type="protein sequence ID" value="PRY82291.1"/>
    <property type="molecule type" value="Genomic_DNA"/>
</dbReference>
<dbReference type="InterPro" id="IPR046283">
    <property type="entry name" value="DUF6320"/>
</dbReference>
<sequence>MKKCPNCQVDVLDNWSVCPLCESPLETTGQESPPTSFPEISLRFNRRKVKQSLTLVSLLVVLLFFVSQSIWRFQFFGLEFVLFGLMTTWIMVLVLIRKRRNIVKGIVYVLIIFSLLSVYFDYIFGWLGWSLTFVIPTLCIAALLAMFVVIQVVKIDPGDYILYLQLAALMGFVPFLFIFMDWVVIELPSWVSIIFSFLMFWSVLVRHGKAIWNELGKRMHV</sequence>
<dbReference type="OrthoDB" id="2164897at2"/>
<organism evidence="2 3">
    <name type="scientific">Alkalibacterium olivapovliticus</name>
    <dbReference type="NCBI Taxonomy" id="99907"/>
    <lineage>
        <taxon>Bacteria</taxon>
        <taxon>Bacillati</taxon>
        <taxon>Bacillota</taxon>
        <taxon>Bacilli</taxon>
        <taxon>Lactobacillales</taxon>
        <taxon>Carnobacteriaceae</taxon>
        <taxon>Alkalibacterium</taxon>
    </lineage>
</organism>
<proteinExistence type="predicted"/>
<dbReference type="AlphaFoldDB" id="A0A2T0W6F5"/>
<dbReference type="RefSeq" id="WP_106193686.1">
    <property type="nucleotide sequence ID" value="NZ_PVTO01000013.1"/>
</dbReference>
<reference evidence="2 3" key="1">
    <citation type="submission" date="2018-03" db="EMBL/GenBank/DDBJ databases">
        <title>Genomic Encyclopedia of Archaeal and Bacterial Type Strains, Phase II (KMG-II): from individual species to whole genera.</title>
        <authorList>
            <person name="Goeker M."/>
        </authorList>
    </citation>
    <scope>NUCLEOTIDE SEQUENCE [LARGE SCALE GENOMIC DNA]</scope>
    <source>
        <strain evidence="2 3">DSM 13175</strain>
    </source>
</reference>
<evidence type="ECO:0008006" key="4">
    <source>
        <dbReference type="Google" id="ProtNLM"/>
    </source>
</evidence>
<evidence type="ECO:0000313" key="2">
    <source>
        <dbReference type="EMBL" id="PRY82291.1"/>
    </source>
</evidence>
<comment type="caution">
    <text evidence="2">The sequence shown here is derived from an EMBL/GenBank/DDBJ whole genome shotgun (WGS) entry which is preliminary data.</text>
</comment>
<keyword evidence="1" id="KW-0472">Membrane</keyword>
<feature type="transmembrane region" description="Helical" evidence="1">
    <location>
        <begin position="53"/>
        <end position="71"/>
    </location>
</feature>
<evidence type="ECO:0000313" key="3">
    <source>
        <dbReference type="Proteomes" id="UP000238205"/>
    </source>
</evidence>
<accession>A0A2T0W6F5</accession>
<gene>
    <name evidence="2" type="ORF">CLV38_11328</name>
</gene>
<evidence type="ECO:0000256" key="1">
    <source>
        <dbReference type="SAM" id="Phobius"/>
    </source>
</evidence>
<keyword evidence="1" id="KW-1133">Transmembrane helix</keyword>
<keyword evidence="3" id="KW-1185">Reference proteome</keyword>
<feature type="transmembrane region" description="Helical" evidence="1">
    <location>
        <begin position="160"/>
        <end position="184"/>
    </location>
</feature>
<feature type="transmembrane region" description="Helical" evidence="1">
    <location>
        <begin position="133"/>
        <end position="153"/>
    </location>
</feature>
<feature type="transmembrane region" description="Helical" evidence="1">
    <location>
        <begin position="77"/>
        <end position="96"/>
    </location>
</feature>
<dbReference type="Proteomes" id="UP000238205">
    <property type="component" value="Unassembled WGS sequence"/>
</dbReference>
<feature type="transmembrane region" description="Helical" evidence="1">
    <location>
        <begin position="190"/>
        <end position="208"/>
    </location>
</feature>
<keyword evidence="1" id="KW-0812">Transmembrane</keyword>
<dbReference type="Pfam" id="PF19845">
    <property type="entry name" value="DUF6320"/>
    <property type="match status" value="1"/>
</dbReference>
<feature type="transmembrane region" description="Helical" evidence="1">
    <location>
        <begin position="108"/>
        <end position="127"/>
    </location>
</feature>